<reference evidence="1 2" key="1">
    <citation type="submission" date="2022-10" db="EMBL/GenBank/DDBJ databases">
        <title>Luteolibacter flavescens strain MCCC 1K03193, whole genome shotgun sequencing project.</title>
        <authorList>
            <person name="Zhao G."/>
            <person name="Shen L."/>
        </authorList>
    </citation>
    <scope>NUCLEOTIDE SEQUENCE [LARGE SCALE GENOMIC DNA]</scope>
    <source>
        <strain evidence="1 2">MCCC 1K03193</strain>
    </source>
</reference>
<proteinExistence type="predicted"/>
<name>A0ABT3FVL1_9BACT</name>
<comment type="caution">
    <text evidence="1">The sequence shown here is derived from an EMBL/GenBank/DDBJ whole genome shotgun (WGS) entry which is preliminary data.</text>
</comment>
<accession>A0ABT3FVL1</accession>
<dbReference type="SUPFAM" id="SSF143100">
    <property type="entry name" value="TTHA1013/TTHA0281-like"/>
    <property type="match status" value="1"/>
</dbReference>
<dbReference type="Proteomes" id="UP001207930">
    <property type="component" value="Unassembled WGS sequence"/>
</dbReference>
<evidence type="ECO:0008006" key="3">
    <source>
        <dbReference type="Google" id="ProtNLM"/>
    </source>
</evidence>
<evidence type="ECO:0000313" key="2">
    <source>
        <dbReference type="Proteomes" id="UP001207930"/>
    </source>
</evidence>
<dbReference type="RefSeq" id="WP_264503407.1">
    <property type="nucleotide sequence ID" value="NZ_JAPDDS010000018.1"/>
</dbReference>
<dbReference type="EMBL" id="JAPDDS010000018">
    <property type="protein sequence ID" value="MCW1887452.1"/>
    <property type="molecule type" value="Genomic_DNA"/>
</dbReference>
<evidence type="ECO:0000313" key="1">
    <source>
        <dbReference type="EMBL" id="MCW1887452.1"/>
    </source>
</evidence>
<sequence>MKATFTYWQDGGQFVGFLDDYPEYQTQGESLEDLKEHLIDLYKDLSTDAIPGVRHRGELVIA</sequence>
<organism evidence="1 2">
    <name type="scientific">Luteolibacter flavescens</name>
    <dbReference type="NCBI Taxonomy" id="1859460"/>
    <lineage>
        <taxon>Bacteria</taxon>
        <taxon>Pseudomonadati</taxon>
        <taxon>Verrucomicrobiota</taxon>
        <taxon>Verrucomicrobiia</taxon>
        <taxon>Verrucomicrobiales</taxon>
        <taxon>Verrucomicrobiaceae</taxon>
        <taxon>Luteolibacter</taxon>
    </lineage>
</organism>
<dbReference type="InterPro" id="IPR035069">
    <property type="entry name" value="TTHA1013/TTHA0281-like"/>
</dbReference>
<keyword evidence="2" id="KW-1185">Reference proteome</keyword>
<protein>
    <recommendedName>
        <fullName evidence="3">Type II toxin-antitoxin system HicB family antitoxin</fullName>
    </recommendedName>
</protein>
<gene>
    <name evidence="1" type="ORF">OKA04_22140</name>
</gene>